<dbReference type="RefSeq" id="WP_152168907.1">
    <property type="nucleotide sequence ID" value="NZ_CP045096.1"/>
</dbReference>
<reference evidence="1 2" key="1">
    <citation type="submission" date="2019-10" db="EMBL/GenBank/DDBJ databases">
        <title>Streptomyces sp. strain GY16 isolated from leaves of Broussonetia papyrifera.</title>
        <authorList>
            <person name="Mo P."/>
        </authorList>
    </citation>
    <scope>NUCLEOTIDE SEQUENCE [LARGE SCALE GENOMIC DNA]</scope>
    <source>
        <strain evidence="1 2">GY16</strain>
    </source>
</reference>
<name>A0A5P8K2S0_9ACTN</name>
<proteinExistence type="predicted"/>
<protein>
    <submittedName>
        <fullName evidence="1">Transcription factor WhiB</fullName>
    </submittedName>
</protein>
<evidence type="ECO:0000313" key="2">
    <source>
        <dbReference type="Proteomes" id="UP000327294"/>
    </source>
</evidence>
<evidence type="ECO:0000313" key="1">
    <source>
        <dbReference type="EMBL" id="QFQ97431.1"/>
    </source>
</evidence>
<dbReference type="Proteomes" id="UP000327294">
    <property type="component" value="Chromosome"/>
</dbReference>
<dbReference type="EMBL" id="CP045096">
    <property type="protein sequence ID" value="QFQ97431.1"/>
    <property type="molecule type" value="Genomic_DNA"/>
</dbReference>
<dbReference type="KEGG" id="sphv:F9278_15795"/>
<organism evidence="1 2">
    <name type="scientific">Streptomyces phaeolivaceus</name>
    <dbReference type="NCBI Taxonomy" id="2653200"/>
    <lineage>
        <taxon>Bacteria</taxon>
        <taxon>Bacillati</taxon>
        <taxon>Actinomycetota</taxon>
        <taxon>Actinomycetes</taxon>
        <taxon>Kitasatosporales</taxon>
        <taxon>Streptomycetaceae</taxon>
        <taxon>Streptomyces</taxon>
    </lineage>
</organism>
<accession>A0A5P8K2S0</accession>
<sequence length="62" mass="7108">MSARWYGGLHIRGLDRDQTPITDLYCTACHHHERVTGRAKVTDYLRANPLSEHRARCTPTTT</sequence>
<gene>
    <name evidence="1" type="ORF">F9278_15795</name>
</gene>
<keyword evidence="2" id="KW-1185">Reference proteome</keyword>
<dbReference type="AlphaFoldDB" id="A0A5P8K2S0"/>